<evidence type="ECO:0000313" key="2">
    <source>
        <dbReference type="Proteomes" id="UP000308652"/>
    </source>
</evidence>
<dbReference type="EMBL" id="ML213591">
    <property type="protein sequence ID" value="TFK43025.1"/>
    <property type="molecule type" value="Genomic_DNA"/>
</dbReference>
<keyword evidence="2" id="KW-1185">Reference proteome</keyword>
<evidence type="ECO:0000313" key="1">
    <source>
        <dbReference type="EMBL" id="TFK43025.1"/>
    </source>
</evidence>
<accession>A0A5C3MEC5</accession>
<dbReference type="AlphaFoldDB" id="A0A5C3MEC5"/>
<gene>
    <name evidence="1" type="ORF">BDQ12DRAFT_718264</name>
</gene>
<sequence length="115" mass="12167">MTLPILPSSPGLSNLPATYRASSTLTGLTEASQADNPTSGPTISTTTTYLLPIIIHTPQPPLTGTNNTFLNATALLILAKDITHDLRIDPHKLPMHAWPASVHSALALFISTCTI</sequence>
<dbReference type="Proteomes" id="UP000308652">
    <property type="component" value="Unassembled WGS sequence"/>
</dbReference>
<reference evidence="1 2" key="1">
    <citation type="journal article" date="2019" name="Nat. Ecol. Evol.">
        <title>Megaphylogeny resolves global patterns of mushroom evolution.</title>
        <authorList>
            <person name="Varga T."/>
            <person name="Krizsan K."/>
            <person name="Foldi C."/>
            <person name="Dima B."/>
            <person name="Sanchez-Garcia M."/>
            <person name="Sanchez-Ramirez S."/>
            <person name="Szollosi G.J."/>
            <person name="Szarkandi J.G."/>
            <person name="Papp V."/>
            <person name="Albert L."/>
            <person name="Andreopoulos W."/>
            <person name="Angelini C."/>
            <person name="Antonin V."/>
            <person name="Barry K.W."/>
            <person name="Bougher N.L."/>
            <person name="Buchanan P."/>
            <person name="Buyck B."/>
            <person name="Bense V."/>
            <person name="Catcheside P."/>
            <person name="Chovatia M."/>
            <person name="Cooper J."/>
            <person name="Damon W."/>
            <person name="Desjardin D."/>
            <person name="Finy P."/>
            <person name="Geml J."/>
            <person name="Haridas S."/>
            <person name="Hughes K."/>
            <person name="Justo A."/>
            <person name="Karasinski D."/>
            <person name="Kautmanova I."/>
            <person name="Kiss B."/>
            <person name="Kocsube S."/>
            <person name="Kotiranta H."/>
            <person name="LaButti K.M."/>
            <person name="Lechner B.E."/>
            <person name="Liimatainen K."/>
            <person name="Lipzen A."/>
            <person name="Lukacs Z."/>
            <person name="Mihaltcheva S."/>
            <person name="Morgado L.N."/>
            <person name="Niskanen T."/>
            <person name="Noordeloos M.E."/>
            <person name="Ohm R.A."/>
            <person name="Ortiz-Santana B."/>
            <person name="Ovrebo C."/>
            <person name="Racz N."/>
            <person name="Riley R."/>
            <person name="Savchenko A."/>
            <person name="Shiryaev A."/>
            <person name="Soop K."/>
            <person name="Spirin V."/>
            <person name="Szebenyi C."/>
            <person name="Tomsovsky M."/>
            <person name="Tulloss R.E."/>
            <person name="Uehling J."/>
            <person name="Grigoriev I.V."/>
            <person name="Vagvolgyi C."/>
            <person name="Papp T."/>
            <person name="Martin F.M."/>
            <person name="Miettinen O."/>
            <person name="Hibbett D.S."/>
            <person name="Nagy L.G."/>
        </authorList>
    </citation>
    <scope>NUCLEOTIDE SEQUENCE [LARGE SCALE GENOMIC DNA]</scope>
    <source>
        <strain evidence="1 2">CBS 166.37</strain>
    </source>
</reference>
<organism evidence="1 2">
    <name type="scientific">Crucibulum laeve</name>
    <dbReference type="NCBI Taxonomy" id="68775"/>
    <lineage>
        <taxon>Eukaryota</taxon>
        <taxon>Fungi</taxon>
        <taxon>Dikarya</taxon>
        <taxon>Basidiomycota</taxon>
        <taxon>Agaricomycotina</taxon>
        <taxon>Agaricomycetes</taxon>
        <taxon>Agaricomycetidae</taxon>
        <taxon>Agaricales</taxon>
        <taxon>Agaricineae</taxon>
        <taxon>Nidulariaceae</taxon>
        <taxon>Crucibulum</taxon>
    </lineage>
</organism>
<name>A0A5C3MEC5_9AGAR</name>
<protein>
    <submittedName>
        <fullName evidence="1">Uncharacterized protein</fullName>
    </submittedName>
</protein>
<proteinExistence type="predicted"/>